<evidence type="ECO:0000313" key="1">
    <source>
        <dbReference type="Proteomes" id="UP000095286"/>
    </source>
</evidence>
<accession>A0AC35TTN0</accession>
<organism evidence="1 2">
    <name type="scientific">Rhabditophanes sp. KR3021</name>
    <dbReference type="NCBI Taxonomy" id="114890"/>
    <lineage>
        <taxon>Eukaryota</taxon>
        <taxon>Metazoa</taxon>
        <taxon>Ecdysozoa</taxon>
        <taxon>Nematoda</taxon>
        <taxon>Chromadorea</taxon>
        <taxon>Rhabditida</taxon>
        <taxon>Tylenchina</taxon>
        <taxon>Panagrolaimomorpha</taxon>
        <taxon>Strongyloidoidea</taxon>
        <taxon>Alloionematidae</taxon>
        <taxon>Rhabditophanes</taxon>
    </lineage>
</organism>
<dbReference type="WBParaSite" id="RSKR_0000422400.1">
    <property type="protein sequence ID" value="RSKR_0000422400.1"/>
    <property type="gene ID" value="RSKR_0000422400"/>
</dbReference>
<name>A0AC35TTN0_9BILA</name>
<evidence type="ECO:0000313" key="2">
    <source>
        <dbReference type="WBParaSite" id="RSKR_0000422400.1"/>
    </source>
</evidence>
<protein>
    <submittedName>
        <fullName evidence="2">J domain-containing protein</fullName>
    </submittedName>
</protein>
<proteinExistence type="predicted"/>
<sequence>MGKDYYKILGIAKGASDAEIKKAYRTMALKYHPGDENKKTIYDKYGEEGLKGEAQMGPGGARSGGMPNGGFHYTFQGDPFTMFSQNVGDDMFKTMFNMGGGGGFSPFGPQAGGEAFFGNQAMHGGHGRKQKQDPTIQHDLPVSLEDIFSGTTKRMKITKKVVTPDGSRKTEDKVLSVEIKPGWKSSTKITFSKEGDIFPGRVPADIVFVIRDKPHAHFKREGNDIVYTHKISLKNALLGTKFTIPLLDKTTLPVTIDHVIKPTYTKRIEKQGLPSAKAPQIRGALIIKFEIEFPDMLTEAAKSAIQHHL</sequence>
<reference evidence="2" key="1">
    <citation type="submission" date="2016-11" db="UniProtKB">
        <authorList>
            <consortium name="WormBaseParasite"/>
        </authorList>
    </citation>
    <scope>IDENTIFICATION</scope>
    <source>
        <strain evidence="2">KR3021</strain>
    </source>
</reference>
<dbReference type="Proteomes" id="UP000095286">
    <property type="component" value="Unplaced"/>
</dbReference>